<dbReference type="Pfam" id="PF02310">
    <property type="entry name" value="B12-binding"/>
    <property type="match status" value="1"/>
</dbReference>
<protein>
    <submittedName>
        <fullName evidence="9">Protein involved in methylthiolation of isopentenylated A37 derivatives in tRNA</fullName>
    </submittedName>
</protein>
<comment type="cofactor">
    <cofactor evidence="1">
        <name>[4Fe-4S] cluster</name>
        <dbReference type="ChEBI" id="CHEBI:49883"/>
    </cofactor>
</comment>
<keyword evidence="2" id="KW-0808">Transferase</keyword>
<evidence type="ECO:0000256" key="1">
    <source>
        <dbReference type="ARBA" id="ARBA00001966"/>
    </source>
</evidence>
<evidence type="ECO:0000256" key="2">
    <source>
        <dbReference type="ARBA" id="ARBA00022679"/>
    </source>
</evidence>
<keyword evidence="3" id="KW-0949">S-adenosyl-L-methionine</keyword>
<dbReference type="InterPro" id="IPR023404">
    <property type="entry name" value="rSAM_horseshoe"/>
</dbReference>
<dbReference type="CDD" id="cd02068">
    <property type="entry name" value="radical_SAM_B12_BD"/>
    <property type="match status" value="1"/>
</dbReference>
<dbReference type="GO" id="GO:0046872">
    <property type="term" value="F:metal ion binding"/>
    <property type="evidence" value="ECO:0007669"/>
    <property type="project" value="UniProtKB-KW"/>
</dbReference>
<dbReference type="InterPro" id="IPR006158">
    <property type="entry name" value="Cobalamin-bd"/>
</dbReference>
<dbReference type="SFLD" id="SFLDG01082">
    <property type="entry name" value="B12-binding_domain_containing"/>
    <property type="match status" value="1"/>
</dbReference>
<feature type="domain" description="Radical SAM core" evidence="8">
    <location>
        <begin position="203"/>
        <end position="317"/>
    </location>
</feature>
<comment type="caution">
    <text evidence="9">The sequence shown here is derived from an EMBL/GenBank/DDBJ whole genome shotgun (WGS) entry which is preliminary data.</text>
</comment>
<dbReference type="Gene3D" id="3.40.50.280">
    <property type="entry name" value="Cobalamin-binding domain"/>
    <property type="match status" value="1"/>
</dbReference>
<dbReference type="InterPro" id="IPR058240">
    <property type="entry name" value="rSAM_sf"/>
</dbReference>
<proteinExistence type="predicted"/>
<accession>A0A0G1A6N2</accession>
<evidence type="ECO:0000256" key="4">
    <source>
        <dbReference type="ARBA" id="ARBA00022723"/>
    </source>
</evidence>
<dbReference type="PROSITE" id="PS51332">
    <property type="entry name" value="B12_BINDING"/>
    <property type="match status" value="1"/>
</dbReference>
<dbReference type="GO" id="GO:0003824">
    <property type="term" value="F:catalytic activity"/>
    <property type="evidence" value="ECO:0007669"/>
    <property type="project" value="InterPro"/>
</dbReference>
<evidence type="ECO:0000259" key="8">
    <source>
        <dbReference type="PROSITE" id="PS51918"/>
    </source>
</evidence>
<dbReference type="Gene3D" id="3.80.30.20">
    <property type="entry name" value="tm_1862 like domain"/>
    <property type="match status" value="1"/>
</dbReference>
<evidence type="ECO:0000313" key="10">
    <source>
        <dbReference type="Proteomes" id="UP000034837"/>
    </source>
</evidence>
<evidence type="ECO:0000313" key="9">
    <source>
        <dbReference type="EMBL" id="KKS56670.1"/>
    </source>
</evidence>
<feature type="domain" description="B12-binding" evidence="7">
    <location>
        <begin position="1"/>
        <end position="160"/>
    </location>
</feature>
<dbReference type="PROSITE" id="PS51918">
    <property type="entry name" value="RADICAL_SAM"/>
    <property type="match status" value="1"/>
</dbReference>
<gene>
    <name evidence="9" type="ORF">UV20_C0007G0007</name>
</gene>
<dbReference type="SFLD" id="SFLDG01123">
    <property type="entry name" value="methyltransferase_(Class_B)"/>
    <property type="match status" value="1"/>
</dbReference>
<dbReference type="InterPro" id="IPR034466">
    <property type="entry name" value="Methyltransferase_Class_B"/>
</dbReference>
<dbReference type="Pfam" id="PF04055">
    <property type="entry name" value="Radical_SAM"/>
    <property type="match status" value="1"/>
</dbReference>
<dbReference type="SFLD" id="SFLDS00029">
    <property type="entry name" value="Radical_SAM"/>
    <property type="match status" value="1"/>
</dbReference>
<dbReference type="PANTHER" id="PTHR43409:SF7">
    <property type="entry name" value="BLL1977 PROTEIN"/>
    <property type="match status" value="1"/>
</dbReference>
<dbReference type="SUPFAM" id="SSF102114">
    <property type="entry name" value="Radical SAM enzymes"/>
    <property type="match status" value="1"/>
</dbReference>
<sequence>MNTGYAYFPLGLGYIAGVLNENGNNCLIYNGEAPRSEDESKPKFKGGDFSSIMSAHQEYLANLDDKNFFVWNQFEETLNEFNPDIVGILVRTPLVNSAMMINKLVKNWKKNCLIVWGGPHPTVAPDEVMSMPEVDFLVYGEGEYTMVELVQSLKDKKNLEGIKGLYYKDGSGKVFKNQKREYIQDLDKLPFPARSMVAKGDIYVPGAYADLMGSRGCPFQCSYCSAYSTWGRKTRYRSIPSIMEELRLMKDKYNCEIVRFVDDTLTIDRNWVKELCQALIKENLGIKWGCLTRINLIDDDLLNLMVKNMVLIGPLFF</sequence>
<evidence type="ECO:0000256" key="3">
    <source>
        <dbReference type="ARBA" id="ARBA00022691"/>
    </source>
</evidence>
<keyword evidence="4" id="KW-0479">Metal-binding</keyword>
<keyword evidence="5" id="KW-0408">Iron</keyword>
<dbReference type="PANTHER" id="PTHR43409">
    <property type="entry name" value="ANAEROBIC MAGNESIUM-PROTOPORPHYRIN IX MONOMETHYL ESTER CYCLASE-RELATED"/>
    <property type="match status" value="1"/>
</dbReference>
<dbReference type="AlphaFoldDB" id="A0A0G1A6N2"/>
<organism evidence="9 10">
    <name type="scientific">Candidatus Magasanikbacteria bacterium GW2011_GWA2_42_32</name>
    <dbReference type="NCBI Taxonomy" id="1619039"/>
    <lineage>
        <taxon>Bacteria</taxon>
        <taxon>Candidatus Magasanikiibacteriota</taxon>
    </lineage>
</organism>
<evidence type="ECO:0000256" key="6">
    <source>
        <dbReference type="ARBA" id="ARBA00023014"/>
    </source>
</evidence>
<dbReference type="SUPFAM" id="SSF52242">
    <property type="entry name" value="Cobalamin (vitamin B12)-binding domain"/>
    <property type="match status" value="1"/>
</dbReference>
<dbReference type="InterPro" id="IPR036724">
    <property type="entry name" value="Cobalamin-bd_sf"/>
</dbReference>
<evidence type="ECO:0000259" key="7">
    <source>
        <dbReference type="PROSITE" id="PS51332"/>
    </source>
</evidence>
<dbReference type="GO" id="GO:0051539">
    <property type="term" value="F:4 iron, 4 sulfur cluster binding"/>
    <property type="evidence" value="ECO:0007669"/>
    <property type="project" value="UniProtKB-KW"/>
</dbReference>
<dbReference type="InterPro" id="IPR007197">
    <property type="entry name" value="rSAM"/>
</dbReference>
<evidence type="ECO:0000256" key="5">
    <source>
        <dbReference type="ARBA" id="ARBA00023004"/>
    </source>
</evidence>
<dbReference type="GO" id="GO:0031419">
    <property type="term" value="F:cobalamin binding"/>
    <property type="evidence" value="ECO:0007669"/>
    <property type="project" value="InterPro"/>
</dbReference>
<dbReference type="EMBL" id="LCDO01000007">
    <property type="protein sequence ID" value="KKS56670.1"/>
    <property type="molecule type" value="Genomic_DNA"/>
</dbReference>
<keyword evidence="6" id="KW-0411">Iron-sulfur</keyword>
<dbReference type="InterPro" id="IPR051198">
    <property type="entry name" value="BchE-like"/>
</dbReference>
<name>A0A0G1A6N2_9BACT</name>
<dbReference type="Proteomes" id="UP000034837">
    <property type="component" value="Unassembled WGS sequence"/>
</dbReference>
<reference evidence="9 10" key="1">
    <citation type="journal article" date="2015" name="Nature">
        <title>rRNA introns, odd ribosomes, and small enigmatic genomes across a large radiation of phyla.</title>
        <authorList>
            <person name="Brown C.T."/>
            <person name="Hug L.A."/>
            <person name="Thomas B.C."/>
            <person name="Sharon I."/>
            <person name="Castelle C.J."/>
            <person name="Singh A."/>
            <person name="Wilkins M.J."/>
            <person name="Williams K.H."/>
            <person name="Banfield J.F."/>
        </authorList>
    </citation>
    <scope>NUCLEOTIDE SEQUENCE [LARGE SCALE GENOMIC DNA]</scope>
</reference>